<keyword evidence="2" id="KW-1185">Reference proteome</keyword>
<dbReference type="AlphaFoldDB" id="A0A7I8JYE0"/>
<dbReference type="Proteomes" id="UP000663760">
    <property type="component" value="Chromosome 1"/>
</dbReference>
<sequence>MTMIEEEDEANHSKPIMKMRKELFTNPRKKQKEKDEKANLADIMKKSELVLLTTLFEELKTILLEGLNGDVSASDLWYLDMSVNNHMTGKKDLFYHFDDFHIRKDVVFEEGSKWE</sequence>
<name>A0A7I8JYE0_SPIIN</name>
<evidence type="ECO:0000313" key="2">
    <source>
        <dbReference type="Proteomes" id="UP000663760"/>
    </source>
</evidence>
<evidence type="ECO:0000313" key="1">
    <source>
        <dbReference type="EMBL" id="CAA7388998.1"/>
    </source>
</evidence>
<protein>
    <submittedName>
        <fullName evidence="1">Uncharacterized protein</fullName>
    </submittedName>
</protein>
<proteinExistence type="predicted"/>
<gene>
    <name evidence="1" type="ORF">SI8410_01001127</name>
</gene>
<accession>A0A7I8JYE0</accession>
<organism evidence="1 2">
    <name type="scientific">Spirodela intermedia</name>
    <name type="common">Intermediate duckweed</name>
    <dbReference type="NCBI Taxonomy" id="51605"/>
    <lineage>
        <taxon>Eukaryota</taxon>
        <taxon>Viridiplantae</taxon>
        <taxon>Streptophyta</taxon>
        <taxon>Embryophyta</taxon>
        <taxon>Tracheophyta</taxon>
        <taxon>Spermatophyta</taxon>
        <taxon>Magnoliopsida</taxon>
        <taxon>Liliopsida</taxon>
        <taxon>Araceae</taxon>
        <taxon>Lemnoideae</taxon>
        <taxon>Spirodela</taxon>
    </lineage>
</organism>
<reference evidence="1" key="1">
    <citation type="submission" date="2020-02" db="EMBL/GenBank/DDBJ databases">
        <authorList>
            <person name="Scholz U."/>
            <person name="Mascher M."/>
            <person name="Fiebig A."/>
        </authorList>
    </citation>
    <scope>NUCLEOTIDE SEQUENCE</scope>
</reference>
<dbReference type="EMBL" id="LR746264">
    <property type="protein sequence ID" value="CAA7388998.1"/>
    <property type="molecule type" value="Genomic_DNA"/>
</dbReference>